<gene>
    <name evidence="9" type="ORF">V6U78_05640</name>
</gene>
<dbReference type="Proteomes" id="UP001621714">
    <property type="component" value="Unassembled WGS sequence"/>
</dbReference>
<keyword evidence="7" id="KW-0732">Signal</keyword>
<dbReference type="InterPro" id="IPR050597">
    <property type="entry name" value="Cytochrome_c_Oxidase_Subunit"/>
</dbReference>
<evidence type="ECO:0000256" key="6">
    <source>
        <dbReference type="PROSITE-ProRule" id="PRU00433"/>
    </source>
</evidence>
<evidence type="ECO:0000313" key="10">
    <source>
        <dbReference type="Proteomes" id="UP001621714"/>
    </source>
</evidence>
<evidence type="ECO:0000256" key="3">
    <source>
        <dbReference type="ARBA" id="ARBA00022723"/>
    </source>
</evidence>
<keyword evidence="3 6" id="KW-0479">Metal-binding</keyword>
<feature type="domain" description="Cytochrome c" evidence="8">
    <location>
        <begin position="35"/>
        <end position="114"/>
    </location>
</feature>
<feature type="chain" id="PRO_5046363398" evidence="7">
    <location>
        <begin position="29"/>
        <end position="121"/>
    </location>
</feature>
<dbReference type="PROSITE" id="PS51007">
    <property type="entry name" value="CYTC"/>
    <property type="match status" value="1"/>
</dbReference>
<evidence type="ECO:0000256" key="2">
    <source>
        <dbReference type="ARBA" id="ARBA00022617"/>
    </source>
</evidence>
<evidence type="ECO:0000256" key="1">
    <source>
        <dbReference type="ARBA" id="ARBA00022448"/>
    </source>
</evidence>
<accession>A0ABW8PW41</accession>
<keyword evidence="1" id="KW-0813">Transport</keyword>
<evidence type="ECO:0000313" key="9">
    <source>
        <dbReference type="EMBL" id="MFK7160515.1"/>
    </source>
</evidence>
<dbReference type="RefSeq" id="WP_405338298.1">
    <property type="nucleotide sequence ID" value="NZ_JBANFI010000003.1"/>
</dbReference>
<keyword evidence="4" id="KW-0249">Electron transport</keyword>
<evidence type="ECO:0000256" key="5">
    <source>
        <dbReference type="ARBA" id="ARBA00023004"/>
    </source>
</evidence>
<dbReference type="InterPro" id="IPR036909">
    <property type="entry name" value="Cyt_c-like_dom_sf"/>
</dbReference>
<dbReference type="PANTHER" id="PTHR33751">
    <property type="entry name" value="CBB3-TYPE CYTOCHROME C OXIDASE SUBUNIT FIXP"/>
    <property type="match status" value="1"/>
</dbReference>
<organism evidence="9 10">
    <name type="scientific">Marinospirillum alkalitolerans</name>
    <dbReference type="NCBI Taxonomy" id="3123374"/>
    <lineage>
        <taxon>Bacteria</taxon>
        <taxon>Pseudomonadati</taxon>
        <taxon>Pseudomonadota</taxon>
        <taxon>Gammaproteobacteria</taxon>
        <taxon>Oceanospirillales</taxon>
        <taxon>Oceanospirillaceae</taxon>
        <taxon>Marinospirillum</taxon>
    </lineage>
</organism>
<proteinExistence type="predicted"/>
<dbReference type="SUPFAM" id="SSF46626">
    <property type="entry name" value="Cytochrome c"/>
    <property type="match status" value="1"/>
</dbReference>
<keyword evidence="2 6" id="KW-0349">Heme</keyword>
<dbReference type="EMBL" id="JBANFI010000003">
    <property type="protein sequence ID" value="MFK7160515.1"/>
    <property type="molecule type" value="Genomic_DNA"/>
</dbReference>
<dbReference type="Gene3D" id="1.10.760.10">
    <property type="entry name" value="Cytochrome c-like domain"/>
    <property type="match status" value="1"/>
</dbReference>
<keyword evidence="10" id="KW-1185">Reference proteome</keyword>
<dbReference type="Pfam" id="PF00034">
    <property type="entry name" value="Cytochrom_C"/>
    <property type="match status" value="1"/>
</dbReference>
<evidence type="ECO:0000256" key="4">
    <source>
        <dbReference type="ARBA" id="ARBA00022982"/>
    </source>
</evidence>
<reference evidence="9 10" key="1">
    <citation type="submission" date="2024-02" db="EMBL/GenBank/DDBJ databases">
        <title>Marinospirillum sp. MEB 164 isolated from Lonar lake sediment.</title>
        <authorList>
            <person name="Joshi A."/>
            <person name="Thite S."/>
        </authorList>
    </citation>
    <scope>NUCLEOTIDE SEQUENCE [LARGE SCALE GENOMIC DNA]</scope>
    <source>
        <strain evidence="9 10">MEB164</strain>
    </source>
</reference>
<evidence type="ECO:0000259" key="8">
    <source>
        <dbReference type="PROSITE" id="PS51007"/>
    </source>
</evidence>
<name>A0ABW8PW41_9GAMM</name>
<keyword evidence="5 6" id="KW-0408">Iron</keyword>
<comment type="caution">
    <text evidence="9">The sequence shown here is derived from an EMBL/GenBank/DDBJ whole genome shotgun (WGS) entry which is preliminary data.</text>
</comment>
<feature type="signal peptide" evidence="7">
    <location>
        <begin position="1"/>
        <end position="28"/>
    </location>
</feature>
<protein>
    <submittedName>
        <fullName evidence="9">Cytochrome c, class I</fullName>
    </submittedName>
</protein>
<dbReference type="PANTHER" id="PTHR33751:SF9">
    <property type="entry name" value="CYTOCHROME C4"/>
    <property type="match status" value="1"/>
</dbReference>
<sequence>MKHSALCRPLQGLFLTLLLALLSSHVFAQEAPLTEREALQAQVLAGVCASCHGTEGRLSGVIPAIAQRPASVLESQLLAFKRGETPHTTVMERLARGYTDEELALLARYFAQPQAYRPTQP</sequence>
<dbReference type="InterPro" id="IPR009056">
    <property type="entry name" value="Cyt_c-like_dom"/>
</dbReference>
<evidence type="ECO:0000256" key="7">
    <source>
        <dbReference type="SAM" id="SignalP"/>
    </source>
</evidence>